<protein>
    <submittedName>
        <fullName evidence="1">Uncharacterized protein</fullName>
    </submittedName>
</protein>
<reference evidence="1 2" key="1">
    <citation type="submission" date="2022-03" db="EMBL/GenBank/DDBJ databases">
        <title>Mucilaginibacter sp. isolated from the gut of Protaetia brevitarsis seulensis larvae.</title>
        <authorList>
            <person name="Won M."/>
            <person name="Kim S.-J."/>
            <person name="Kwon S.-W."/>
        </authorList>
    </citation>
    <scope>NUCLEOTIDE SEQUENCE [LARGE SCALE GENOMIC DNA]</scope>
    <source>
        <strain evidence="1 2">CFWR-12</strain>
    </source>
</reference>
<name>A0ABY4C1Z6_9MICO</name>
<dbReference type="Proteomes" id="UP000832097">
    <property type="component" value="Chromosome"/>
</dbReference>
<dbReference type="EMBL" id="CP094528">
    <property type="protein sequence ID" value="UOE45501.1"/>
    <property type="molecule type" value="Genomic_DNA"/>
</dbReference>
<dbReference type="RefSeq" id="WP_243558100.1">
    <property type="nucleotide sequence ID" value="NZ_CP094528.1"/>
</dbReference>
<sequence length="57" mass="6416">MGQAKYAQCSTCGHRSIGWSYREATERHLAHMAEAHSEIKLGVVVTQHTGEFEQEVE</sequence>
<proteinExistence type="predicted"/>
<organism evidence="1 2">
    <name type="scientific">Agromyces larvae</name>
    <dbReference type="NCBI Taxonomy" id="2929802"/>
    <lineage>
        <taxon>Bacteria</taxon>
        <taxon>Bacillati</taxon>
        <taxon>Actinomycetota</taxon>
        <taxon>Actinomycetes</taxon>
        <taxon>Micrococcales</taxon>
        <taxon>Microbacteriaceae</taxon>
        <taxon>Agromyces</taxon>
    </lineage>
</organism>
<keyword evidence="2" id="KW-1185">Reference proteome</keyword>
<evidence type="ECO:0000313" key="2">
    <source>
        <dbReference type="Proteomes" id="UP000832097"/>
    </source>
</evidence>
<gene>
    <name evidence="1" type="ORF">MTO99_07015</name>
</gene>
<accession>A0ABY4C1Z6</accession>
<evidence type="ECO:0000313" key="1">
    <source>
        <dbReference type="EMBL" id="UOE45501.1"/>
    </source>
</evidence>